<evidence type="ECO:0000313" key="2">
    <source>
        <dbReference type="Proteomes" id="UP000257014"/>
    </source>
</evidence>
<gene>
    <name evidence="1" type="ORF">C6P37_05050</name>
</gene>
<accession>A0A3E0K5G4</accession>
<reference evidence="1 2" key="1">
    <citation type="submission" date="2018-03" db="EMBL/GenBank/DDBJ databases">
        <authorList>
            <person name="Keele B.F."/>
        </authorList>
    </citation>
    <scope>NUCLEOTIDE SEQUENCE [LARGE SCALE GENOMIC DNA]</scope>
    <source>
        <strain evidence="1">ZCTH4_d</strain>
    </source>
</reference>
<name>A0A3E0K5G4_9BACI</name>
<dbReference type="Proteomes" id="UP000257014">
    <property type="component" value="Unassembled WGS sequence"/>
</dbReference>
<protein>
    <submittedName>
        <fullName evidence="1">Uncharacterized protein</fullName>
    </submittedName>
</protein>
<comment type="caution">
    <text evidence="1">The sequence shown here is derived from an EMBL/GenBank/DDBJ whole genome shotgun (WGS) entry which is preliminary data.</text>
</comment>
<organism evidence="1 2">
    <name type="scientific">Caldibacillus debilis</name>
    <dbReference type="NCBI Taxonomy" id="301148"/>
    <lineage>
        <taxon>Bacteria</taxon>
        <taxon>Bacillati</taxon>
        <taxon>Bacillota</taxon>
        <taxon>Bacilli</taxon>
        <taxon>Bacillales</taxon>
        <taxon>Bacillaceae</taxon>
        <taxon>Caldibacillus</taxon>
    </lineage>
</organism>
<sequence length="117" mass="12888">MVFGAAGKTGSFFFRRKEKAFFLCGGKREVFRPAEQGVFYLDADAPQAPEPELDGAGKPPLVPERCALRRRILLPVSRPFRKIRGRPGIAAGLLRASCTRGLMPVLQKNHKYSAICG</sequence>
<evidence type="ECO:0000313" key="1">
    <source>
        <dbReference type="EMBL" id="REJ29327.1"/>
    </source>
</evidence>
<dbReference type="EMBL" id="QEWE01000014">
    <property type="protein sequence ID" value="REJ29327.1"/>
    <property type="molecule type" value="Genomic_DNA"/>
</dbReference>
<proteinExistence type="predicted"/>
<dbReference type="AlphaFoldDB" id="A0A3E0K5G4"/>